<evidence type="ECO:0000313" key="3">
    <source>
        <dbReference type="WBParaSite" id="maker-unitig_31148-snap-gene-0.1-mRNA-1"/>
    </source>
</evidence>
<reference evidence="3" key="1">
    <citation type="submission" date="2016-11" db="UniProtKB">
        <authorList>
            <consortium name="WormBaseParasite"/>
        </authorList>
    </citation>
    <scope>IDENTIFICATION</scope>
</reference>
<dbReference type="WBParaSite" id="maker-unitig_31148-snap-gene-0.1-mRNA-1">
    <property type="protein sequence ID" value="maker-unitig_31148-snap-gene-0.1-mRNA-1"/>
    <property type="gene ID" value="maker-unitig_31148-snap-gene-0.1"/>
</dbReference>
<dbReference type="AlphaFoldDB" id="A0A1I8FE01"/>
<evidence type="ECO:0000313" key="2">
    <source>
        <dbReference type="Proteomes" id="UP000095280"/>
    </source>
</evidence>
<proteinExistence type="predicted"/>
<keyword evidence="2" id="KW-1185">Reference proteome</keyword>
<accession>A0A1I8FE01</accession>
<name>A0A1I8FE01_9PLAT</name>
<organism evidence="2 3">
    <name type="scientific">Macrostomum lignano</name>
    <dbReference type="NCBI Taxonomy" id="282301"/>
    <lineage>
        <taxon>Eukaryota</taxon>
        <taxon>Metazoa</taxon>
        <taxon>Spiralia</taxon>
        <taxon>Lophotrochozoa</taxon>
        <taxon>Platyhelminthes</taxon>
        <taxon>Rhabditophora</taxon>
        <taxon>Macrostomorpha</taxon>
        <taxon>Macrostomida</taxon>
        <taxon>Macrostomidae</taxon>
        <taxon>Macrostomum</taxon>
    </lineage>
</organism>
<feature type="region of interest" description="Disordered" evidence="1">
    <location>
        <begin position="70"/>
        <end position="104"/>
    </location>
</feature>
<sequence length="198" mass="22163">FPGSPEDRPENVCQRCRGRLTECLKLSNPQEPEGKHCCSRSSSSSSSSRQQQQPIDRALRIETGVAEDRFKRRQQQWRRPTAARVLANKNDSQRQPAATEAGGGGQVKAKAEIMTRSYGSIRLLIELSLVLQRQTLPRMTKADAKSRIYNCRSAKSAERYFIALEWSSCLESLSSSYTHQFGFSKRHELGGVSQSSGP</sequence>
<feature type="compositionally biased region" description="Low complexity" evidence="1">
    <location>
        <begin position="39"/>
        <end position="53"/>
    </location>
</feature>
<evidence type="ECO:0000256" key="1">
    <source>
        <dbReference type="SAM" id="MobiDB-lite"/>
    </source>
</evidence>
<protein>
    <submittedName>
        <fullName evidence="3">Kinesin motor domain-containing protein</fullName>
    </submittedName>
</protein>
<dbReference type="Proteomes" id="UP000095280">
    <property type="component" value="Unplaced"/>
</dbReference>
<feature type="region of interest" description="Disordered" evidence="1">
    <location>
        <begin position="27"/>
        <end position="57"/>
    </location>
</feature>